<evidence type="ECO:0008006" key="3">
    <source>
        <dbReference type="Google" id="ProtNLM"/>
    </source>
</evidence>
<evidence type="ECO:0000313" key="2">
    <source>
        <dbReference type="Proteomes" id="UP000887159"/>
    </source>
</evidence>
<comment type="caution">
    <text evidence="1">The sequence shown here is derived from an EMBL/GenBank/DDBJ whole genome shotgun (WGS) entry which is preliminary data.</text>
</comment>
<reference evidence="1" key="1">
    <citation type="submission" date="2020-08" db="EMBL/GenBank/DDBJ databases">
        <title>Multicomponent nature underlies the extraordinary mechanical properties of spider dragline silk.</title>
        <authorList>
            <person name="Kono N."/>
            <person name="Nakamura H."/>
            <person name="Mori M."/>
            <person name="Yoshida Y."/>
            <person name="Ohtoshi R."/>
            <person name="Malay A.D."/>
            <person name="Moran D.A.P."/>
            <person name="Tomita M."/>
            <person name="Numata K."/>
            <person name="Arakawa K."/>
        </authorList>
    </citation>
    <scope>NUCLEOTIDE SEQUENCE</scope>
</reference>
<evidence type="ECO:0000313" key="1">
    <source>
        <dbReference type="EMBL" id="GFY04825.1"/>
    </source>
</evidence>
<dbReference type="Proteomes" id="UP000887159">
    <property type="component" value="Unassembled WGS sequence"/>
</dbReference>
<organism evidence="1 2">
    <name type="scientific">Trichonephila clavipes</name>
    <name type="common">Golden silk orbweaver</name>
    <name type="synonym">Nephila clavipes</name>
    <dbReference type="NCBI Taxonomy" id="2585209"/>
    <lineage>
        <taxon>Eukaryota</taxon>
        <taxon>Metazoa</taxon>
        <taxon>Ecdysozoa</taxon>
        <taxon>Arthropoda</taxon>
        <taxon>Chelicerata</taxon>
        <taxon>Arachnida</taxon>
        <taxon>Araneae</taxon>
        <taxon>Araneomorphae</taxon>
        <taxon>Entelegynae</taxon>
        <taxon>Araneoidea</taxon>
        <taxon>Nephilidae</taxon>
        <taxon>Trichonephila</taxon>
    </lineage>
</organism>
<gene>
    <name evidence="1" type="ORF">TNCV_3952321</name>
</gene>
<keyword evidence="2" id="KW-1185">Reference proteome</keyword>
<accession>A0A8X6S565</accession>
<protein>
    <recommendedName>
        <fullName evidence="3">Transposase</fullName>
    </recommendedName>
</protein>
<proteinExistence type="predicted"/>
<name>A0A8X6S565_TRICX</name>
<sequence>MTPGMGPQWTLEPCHQRLVQRSSGDKLLGSDLHQELRLKAKNSFRSRNEPSRLKFFTHHVKDFRSYEKILGMPVIENVDKTTNIIEVDRHVSNRSIALELKIEHRTVSNHLHKTGFNEKLDMFGCHTN</sequence>
<dbReference type="AlphaFoldDB" id="A0A8X6S565"/>
<dbReference type="EMBL" id="BMAU01021246">
    <property type="protein sequence ID" value="GFY04825.1"/>
    <property type="molecule type" value="Genomic_DNA"/>
</dbReference>